<evidence type="ECO:0000313" key="3">
    <source>
        <dbReference type="EMBL" id="QRD05885.1"/>
    </source>
</evidence>
<dbReference type="OrthoDB" id="10516332at2759"/>
<dbReference type="AlphaFoldDB" id="A0A7U2I9Z8"/>
<keyword evidence="2" id="KW-1133">Transmembrane helix</keyword>
<evidence type="ECO:0008006" key="5">
    <source>
        <dbReference type="Google" id="ProtNLM"/>
    </source>
</evidence>
<protein>
    <recommendedName>
        <fullName evidence="5">Mid2 domain-containing protein</fullName>
    </recommendedName>
</protein>
<dbReference type="EMBL" id="CP069041">
    <property type="protein sequence ID" value="QRD05885.1"/>
    <property type="molecule type" value="Genomic_DNA"/>
</dbReference>
<feature type="region of interest" description="Disordered" evidence="1">
    <location>
        <begin position="65"/>
        <end position="165"/>
    </location>
</feature>
<dbReference type="Proteomes" id="UP000663193">
    <property type="component" value="Chromosome 19"/>
</dbReference>
<keyword evidence="4" id="KW-1185">Reference proteome</keyword>
<accession>A0A7U2I9Z8</accession>
<evidence type="ECO:0000313" key="4">
    <source>
        <dbReference type="Proteomes" id="UP000663193"/>
    </source>
</evidence>
<feature type="compositionally biased region" description="Polar residues" evidence="1">
    <location>
        <begin position="65"/>
        <end position="99"/>
    </location>
</feature>
<name>A0A7U2I9Z8_PHANO</name>
<keyword evidence="2" id="KW-0472">Membrane</keyword>
<feature type="transmembrane region" description="Helical" evidence="2">
    <location>
        <begin position="169"/>
        <end position="193"/>
    </location>
</feature>
<keyword evidence="2" id="KW-0812">Transmembrane</keyword>
<feature type="compositionally biased region" description="Polar residues" evidence="1">
    <location>
        <begin position="111"/>
        <end position="132"/>
    </location>
</feature>
<sequence>MHLPLTAALTAMSALRSALVDSIHPSSSTSISFLQPRQDAAAPPPPSTSIVIIISRVTVTSSAIPTSIVNPNPQPSETSNTLSSESATFTRSRPNSSTEPAEATDSKTKTDTQITSSASKEPSTTPSSIQNDPTTTAATTSPSQTTSSVSSAPTTPAPPPPPSNSGSRIGLIVGLTLGSIFGLISLGLLIYWLSALRRGVNVCNCFGFGGSRRKYQDTPLPERPVEFQTGQVYDKPLPERPQMWYPMSGIGAAPRMDGGDGERGGGMRLQRKPDLGARKGLSTIPEF</sequence>
<evidence type="ECO:0000256" key="1">
    <source>
        <dbReference type="SAM" id="MobiDB-lite"/>
    </source>
</evidence>
<organism evidence="3 4">
    <name type="scientific">Phaeosphaeria nodorum (strain SN15 / ATCC MYA-4574 / FGSC 10173)</name>
    <name type="common">Glume blotch fungus</name>
    <name type="synonym">Parastagonospora nodorum</name>
    <dbReference type="NCBI Taxonomy" id="321614"/>
    <lineage>
        <taxon>Eukaryota</taxon>
        <taxon>Fungi</taxon>
        <taxon>Dikarya</taxon>
        <taxon>Ascomycota</taxon>
        <taxon>Pezizomycotina</taxon>
        <taxon>Dothideomycetes</taxon>
        <taxon>Pleosporomycetidae</taxon>
        <taxon>Pleosporales</taxon>
        <taxon>Pleosporineae</taxon>
        <taxon>Phaeosphaeriaceae</taxon>
        <taxon>Parastagonospora</taxon>
    </lineage>
</organism>
<dbReference type="VEuPathDB" id="FungiDB:JI435_133200"/>
<gene>
    <name evidence="3" type="ORF">JI435_133200</name>
</gene>
<feature type="compositionally biased region" description="Low complexity" evidence="1">
    <location>
        <begin position="133"/>
        <end position="154"/>
    </location>
</feature>
<feature type="compositionally biased region" description="Basic and acidic residues" evidence="1">
    <location>
        <begin position="257"/>
        <end position="277"/>
    </location>
</feature>
<feature type="region of interest" description="Disordered" evidence="1">
    <location>
        <begin position="26"/>
        <end position="46"/>
    </location>
</feature>
<evidence type="ECO:0000256" key="2">
    <source>
        <dbReference type="SAM" id="Phobius"/>
    </source>
</evidence>
<feature type="region of interest" description="Disordered" evidence="1">
    <location>
        <begin position="255"/>
        <end position="287"/>
    </location>
</feature>
<proteinExistence type="predicted"/>
<reference evidence="4" key="1">
    <citation type="journal article" date="2021" name="BMC Genomics">
        <title>Chromosome-level genome assembly and manually-curated proteome of model necrotroph Parastagonospora nodorum Sn15 reveals a genome-wide trove of candidate effector homologs, and redundancy of virulence-related functions within an accessory chromosome.</title>
        <authorList>
            <person name="Bertazzoni S."/>
            <person name="Jones D.A.B."/>
            <person name="Phan H.T."/>
            <person name="Tan K.-C."/>
            <person name="Hane J.K."/>
        </authorList>
    </citation>
    <scope>NUCLEOTIDE SEQUENCE [LARGE SCALE GENOMIC DNA]</scope>
    <source>
        <strain evidence="4">SN15 / ATCC MYA-4574 / FGSC 10173)</strain>
    </source>
</reference>